<gene>
    <name evidence="1" type="ORF">M378DRAFT_11053</name>
</gene>
<proteinExistence type="predicted"/>
<sequence length="141" mass="15788">MSPLSAVSPASPIFTSTKASASSTNYRHGLGLGYTGGWYNIPATETSHFRNHYKDVDTLSTFFHHQIKKVSYTWLRIVMVPRDSTQTLGELHLLTLHFDSSMVQAHYNQYTTPVDGRVRPCTARVETGEPPCYNRAVPDVV</sequence>
<dbReference type="AlphaFoldDB" id="A0A0C2X8X4"/>
<dbReference type="EMBL" id="KN818244">
    <property type="protein sequence ID" value="KIL65218.1"/>
    <property type="molecule type" value="Genomic_DNA"/>
</dbReference>
<protein>
    <submittedName>
        <fullName evidence="1">Uncharacterized protein</fullName>
    </submittedName>
</protein>
<evidence type="ECO:0000313" key="2">
    <source>
        <dbReference type="Proteomes" id="UP000054549"/>
    </source>
</evidence>
<accession>A0A0C2X8X4</accession>
<keyword evidence="2" id="KW-1185">Reference proteome</keyword>
<evidence type="ECO:0000313" key="1">
    <source>
        <dbReference type="EMBL" id="KIL65218.1"/>
    </source>
</evidence>
<dbReference type="Proteomes" id="UP000054549">
    <property type="component" value="Unassembled WGS sequence"/>
</dbReference>
<organism evidence="1 2">
    <name type="scientific">Amanita muscaria (strain Koide BX008)</name>
    <dbReference type="NCBI Taxonomy" id="946122"/>
    <lineage>
        <taxon>Eukaryota</taxon>
        <taxon>Fungi</taxon>
        <taxon>Dikarya</taxon>
        <taxon>Basidiomycota</taxon>
        <taxon>Agaricomycotina</taxon>
        <taxon>Agaricomycetes</taxon>
        <taxon>Agaricomycetidae</taxon>
        <taxon>Agaricales</taxon>
        <taxon>Pluteineae</taxon>
        <taxon>Amanitaceae</taxon>
        <taxon>Amanita</taxon>
    </lineage>
</organism>
<dbReference type="HOGENOM" id="CLU_1824812_0_0_1"/>
<name>A0A0C2X8X4_AMAMK</name>
<reference evidence="1 2" key="1">
    <citation type="submission" date="2014-04" db="EMBL/GenBank/DDBJ databases">
        <title>Evolutionary Origins and Diversification of the Mycorrhizal Mutualists.</title>
        <authorList>
            <consortium name="DOE Joint Genome Institute"/>
            <consortium name="Mycorrhizal Genomics Consortium"/>
            <person name="Kohler A."/>
            <person name="Kuo A."/>
            <person name="Nagy L.G."/>
            <person name="Floudas D."/>
            <person name="Copeland A."/>
            <person name="Barry K.W."/>
            <person name="Cichocki N."/>
            <person name="Veneault-Fourrey C."/>
            <person name="LaButti K."/>
            <person name="Lindquist E.A."/>
            <person name="Lipzen A."/>
            <person name="Lundell T."/>
            <person name="Morin E."/>
            <person name="Murat C."/>
            <person name="Riley R."/>
            <person name="Ohm R."/>
            <person name="Sun H."/>
            <person name="Tunlid A."/>
            <person name="Henrissat B."/>
            <person name="Grigoriev I.V."/>
            <person name="Hibbett D.S."/>
            <person name="Martin F."/>
        </authorList>
    </citation>
    <scope>NUCLEOTIDE SEQUENCE [LARGE SCALE GENOMIC DNA]</scope>
    <source>
        <strain evidence="1 2">Koide BX008</strain>
    </source>
</reference>
<dbReference type="InParanoid" id="A0A0C2X8X4"/>